<sequence length="83" mass="9258">MALWLVSRTDDTDYDETRAIVVRAGSEATALRIATKGYLGEYGDDKWWVADFRGFERDGSNLTVERLEARGPVGLILCDFKAG</sequence>
<proteinExistence type="predicted"/>
<gene>
    <name evidence="1" type="ORF">AB5J54_30330</name>
</gene>
<protein>
    <submittedName>
        <fullName evidence="1">Uncharacterized protein</fullName>
    </submittedName>
</protein>
<accession>A0AB39T990</accession>
<dbReference type="RefSeq" id="WP_369147078.1">
    <property type="nucleotide sequence ID" value="NZ_CP163444.1"/>
</dbReference>
<dbReference type="EMBL" id="CP163444">
    <property type="protein sequence ID" value="XDQ74555.1"/>
    <property type="molecule type" value="Genomic_DNA"/>
</dbReference>
<dbReference type="AlphaFoldDB" id="A0AB39T990"/>
<organism evidence="1">
    <name type="scientific">Streptomyces sp. R44</name>
    <dbReference type="NCBI Taxonomy" id="3238633"/>
    <lineage>
        <taxon>Bacteria</taxon>
        <taxon>Bacillati</taxon>
        <taxon>Actinomycetota</taxon>
        <taxon>Actinomycetes</taxon>
        <taxon>Kitasatosporales</taxon>
        <taxon>Streptomycetaceae</taxon>
        <taxon>Streptomyces</taxon>
    </lineage>
</organism>
<name>A0AB39T990_9ACTN</name>
<reference evidence="1" key="1">
    <citation type="submission" date="2024-07" db="EMBL/GenBank/DDBJ databases">
        <authorList>
            <person name="Yu S.T."/>
        </authorList>
    </citation>
    <scope>NUCLEOTIDE SEQUENCE</scope>
    <source>
        <strain evidence="1">R44</strain>
    </source>
</reference>
<evidence type="ECO:0000313" key="1">
    <source>
        <dbReference type="EMBL" id="XDQ74555.1"/>
    </source>
</evidence>